<keyword evidence="1 2" id="KW-0597">Phosphoprotein</keyword>
<comment type="caution">
    <text evidence="4">The sequence shown here is derived from an EMBL/GenBank/DDBJ whole genome shotgun (WGS) entry which is preliminary data.</text>
</comment>
<dbReference type="Pfam" id="PF00072">
    <property type="entry name" value="Response_reg"/>
    <property type="match status" value="1"/>
</dbReference>
<evidence type="ECO:0000313" key="4">
    <source>
        <dbReference type="EMBL" id="RPD94630.1"/>
    </source>
</evidence>
<dbReference type="PANTHER" id="PTHR44591">
    <property type="entry name" value="STRESS RESPONSE REGULATOR PROTEIN 1"/>
    <property type="match status" value="1"/>
</dbReference>
<evidence type="ECO:0000256" key="2">
    <source>
        <dbReference type="PROSITE-ProRule" id="PRU00169"/>
    </source>
</evidence>
<dbReference type="SMART" id="SM00448">
    <property type="entry name" value="REC"/>
    <property type="match status" value="1"/>
</dbReference>
<gene>
    <name evidence="4" type="ORF">BBB56_20200</name>
</gene>
<dbReference type="InterPro" id="IPR050595">
    <property type="entry name" value="Bact_response_regulator"/>
</dbReference>
<reference evidence="4 5" key="1">
    <citation type="submission" date="2018-11" db="EMBL/GenBank/DDBJ databases">
        <title>Whole genome sequencing of Pantoea sp. RIT388.</title>
        <authorList>
            <person name="Gan H.M."/>
            <person name="Hudson A.O."/>
        </authorList>
    </citation>
    <scope>NUCLEOTIDE SEQUENCE [LARGE SCALE GENOMIC DNA]</scope>
    <source>
        <strain evidence="4 5">RIT388</strain>
    </source>
</reference>
<dbReference type="SUPFAM" id="SSF52172">
    <property type="entry name" value="CheY-like"/>
    <property type="match status" value="1"/>
</dbReference>
<proteinExistence type="predicted"/>
<dbReference type="InterPro" id="IPR001789">
    <property type="entry name" value="Sig_transdc_resp-reg_receiver"/>
</dbReference>
<dbReference type="InterPro" id="IPR011006">
    <property type="entry name" value="CheY-like_superfamily"/>
</dbReference>
<keyword evidence="5" id="KW-1185">Reference proteome</keyword>
<dbReference type="EMBL" id="RMVG01000021">
    <property type="protein sequence ID" value="RPD94630.1"/>
    <property type="molecule type" value="Genomic_DNA"/>
</dbReference>
<dbReference type="GO" id="GO:0000160">
    <property type="term" value="P:phosphorelay signal transduction system"/>
    <property type="evidence" value="ECO:0007669"/>
    <property type="project" value="InterPro"/>
</dbReference>
<feature type="domain" description="Response regulatory" evidence="3">
    <location>
        <begin position="5"/>
        <end position="120"/>
    </location>
</feature>
<sequence length="126" mass="13809">MTLPRIVIVDDERAVRQGLSNLLQSDGYRTESFASGESLLENITCLDSVAMLIIDIRLKGMSGFDLFEALKKQGSPPPVLFISADAEESVSEQALFLGAITFMHKPLDIDGLLELIRRQLEGQGGE</sequence>
<dbReference type="AlphaFoldDB" id="A0A3N4NR96"/>
<protein>
    <submittedName>
        <fullName evidence="4">Response regulator</fullName>
    </submittedName>
</protein>
<evidence type="ECO:0000313" key="5">
    <source>
        <dbReference type="Proteomes" id="UP000281332"/>
    </source>
</evidence>
<evidence type="ECO:0000259" key="3">
    <source>
        <dbReference type="PROSITE" id="PS50110"/>
    </source>
</evidence>
<dbReference type="PROSITE" id="PS50110">
    <property type="entry name" value="RESPONSE_REGULATORY"/>
    <property type="match status" value="1"/>
</dbReference>
<evidence type="ECO:0000256" key="1">
    <source>
        <dbReference type="ARBA" id="ARBA00022553"/>
    </source>
</evidence>
<dbReference type="Gene3D" id="3.40.50.2300">
    <property type="match status" value="1"/>
</dbReference>
<feature type="modified residue" description="4-aspartylphosphate" evidence="2">
    <location>
        <position position="55"/>
    </location>
</feature>
<dbReference type="PANTHER" id="PTHR44591:SF25">
    <property type="entry name" value="CHEMOTAXIS TWO-COMPONENT RESPONSE REGULATOR"/>
    <property type="match status" value="1"/>
</dbReference>
<dbReference type="OrthoDB" id="9802186at2"/>
<dbReference type="RefSeq" id="WP_123802693.1">
    <property type="nucleotide sequence ID" value="NZ_RMVG01000021.1"/>
</dbReference>
<accession>A0A3N4NR96</accession>
<organism evidence="4 5">
    <name type="scientific">Candidatus Pantoea deserta</name>
    <dbReference type="NCBI Taxonomy" id="1869313"/>
    <lineage>
        <taxon>Bacteria</taxon>
        <taxon>Pseudomonadati</taxon>
        <taxon>Pseudomonadota</taxon>
        <taxon>Gammaproteobacteria</taxon>
        <taxon>Enterobacterales</taxon>
        <taxon>Erwiniaceae</taxon>
        <taxon>Pantoea</taxon>
    </lineage>
</organism>
<name>A0A3N4NR96_9GAMM</name>
<dbReference type="Proteomes" id="UP000281332">
    <property type="component" value="Unassembled WGS sequence"/>
</dbReference>